<dbReference type="Pfam" id="PF04397">
    <property type="entry name" value="LytTR"/>
    <property type="match status" value="1"/>
</dbReference>
<dbReference type="PROSITE" id="PS50110">
    <property type="entry name" value="RESPONSE_REGULATORY"/>
    <property type="match status" value="1"/>
</dbReference>
<protein>
    <submittedName>
        <fullName evidence="5">Two component transcriptional regulator, LytTR family</fullName>
    </submittedName>
</protein>
<dbReference type="SMART" id="SM00850">
    <property type="entry name" value="LytTR"/>
    <property type="match status" value="1"/>
</dbReference>
<dbReference type="Pfam" id="PF00072">
    <property type="entry name" value="Response_reg"/>
    <property type="match status" value="1"/>
</dbReference>
<dbReference type="EMBL" id="FOVF01000019">
    <property type="protein sequence ID" value="SFN40791.1"/>
    <property type="molecule type" value="Genomic_DNA"/>
</dbReference>
<keyword evidence="6" id="KW-1185">Reference proteome</keyword>
<evidence type="ECO:0000313" key="6">
    <source>
        <dbReference type="Proteomes" id="UP000198575"/>
    </source>
</evidence>
<feature type="domain" description="Response regulatory" evidence="3">
    <location>
        <begin position="4"/>
        <end position="117"/>
    </location>
</feature>
<dbReference type="Gene3D" id="2.40.50.1020">
    <property type="entry name" value="LytTr DNA-binding domain"/>
    <property type="match status" value="1"/>
</dbReference>
<dbReference type="Gene3D" id="3.40.50.2300">
    <property type="match status" value="1"/>
</dbReference>
<dbReference type="Proteomes" id="UP000198575">
    <property type="component" value="Unassembled WGS sequence"/>
</dbReference>
<keyword evidence="1" id="KW-0902">Two-component regulatory system</keyword>
<keyword evidence="2" id="KW-0597">Phosphoprotein</keyword>
<name>A0A1I4YS01_9GAMM</name>
<gene>
    <name evidence="5" type="ORF">SAMN05216289_11967</name>
</gene>
<dbReference type="InterPro" id="IPR046947">
    <property type="entry name" value="LytR-like"/>
</dbReference>
<dbReference type="STRING" id="578942.SAMN05216289_11967"/>
<dbReference type="PANTHER" id="PTHR37299">
    <property type="entry name" value="TRANSCRIPTIONAL REGULATOR-RELATED"/>
    <property type="match status" value="1"/>
</dbReference>
<dbReference type="SMART" id="SM00448">
    <property type="entry name" value="REC"/>
    <property type="match status" value="1"/>
</dbReference>
<dbReference type="InterPro" id="IPR007492">
    <property type="entry name" value="LytTR_DNA-bd_dom"/>
</dbReference>
<proteinExistence type="predicted"/>
<evidence type="ECO:0000256" key="2">
    <source>
        <dbReference type="PROSITE-ProRule" id="PRU00169"/>
    </source>
</evidence>
<evidence type="ECO:0000313" key="5">
    <source>
        <dbReference type="EMBL" id="SFN40791.1"/>
    </source>
</evidence>
<evidence type="ECO:0000256" key="1">
    <source>
        <dbReference type="ARBA" id="ARBA00023012"/>
    </source>
</evidence>
<dbReference type="AlphaFoldDB" id="A0A1I4YS01"/>
<dbReference type="InterPro" id="IPR001789">
    <property type="entry name" value="Sig_transdc_resp-reg_receiver"/>
</dbReference>
<feature type="domain" description="HTH LytTR-type" evidence="4">
    <location>
        <begin position="150"/>
        <end position="253"/>
    </location>
</feature>
<dbReference type="InterPro" id="IPR011006">
    <property type="entry name" value="CheY-like_superfamily"/>
</dbReference>
<reference evidence="5 6" key="1">
    <citation type="submission" date="2016-10" db="EMBL/GenBank/DDBJ databases">
        <authorList>
            <person name="de Groot N.N."/>
        </authorList>
    </citation>
    <scope>NUCLEOTIDE SEQUENCE [LARGE SCALE GENOMIC DNA]</scope>
    <source>
        <strain evidence="5 6">CGMCC 1.7659</strain>
    </source>
</reference>
<sequence length="253" mass="28235">MSIRTLLVDDEPAALRGLAKRLQGEADVEIIGHCGDGAAAVAAITQNQPDLVFLDIQMPEISGFDVVESVGLEQMPAVIFVTAFDQFAVRAFDVHAVDYVLKPIDSERLRLALDRARRHLGESREEPRDSLAAALEDLGLRVSRRWSRRLAVKQNGRILLIDVNDVDKVESSGNYVEVFAGSRKHVLRETLTGLMSRLDPARFAQVSRSSAVNIERVKELHPMFNGDFVVVLRDGTEVSGSRRYRKAFERLLE</sequence>
<dbReference type="OrthoDB" id="236568at2"/>
<dbReference type="SUPFAM" id="SSF52172">
    <property type="entry name" value="CheY-like"/>
    <property type="match status" value="1"/>
</dbReference>
<dbReference type="PANTHER" id="PTHR37299:SF1">
    <property type="entry name" value="STAGE 0 SPORULATION PROTEIN A HOMOLOG"/>
    <property type="match status" value="1"/>
</dbReference>
<dbReference type="GO" id="GO:0003677">
    <property type="term" value="F:DNA binding"/>
    <property type="evidence" value="ECO:0007669"/>
    <property type="project" value="InterPro"/>
</dbReference>
<accession>A0A1I4YS01</accession>
<organism evidence="5 6">
    <name type="scientific">Dokdonella immobilis</name>
    <dbReference type="NCBI Taxonomy" id="578942"/>
    <lineage>
        <taxon>Bacteria</taxon>
        <taxon>Pseudomonadati</taxon>
        <taxon>Pseudomonadota</taxon>
        <taxon>Gammaproteobacteria</taxon>
        <taxon>Lysobacterales</taxon>
        <taxon>Rhodanobacteraceae</taxon>
        <taxon>Dokdonella</taxon>
    </lineage>
</organism>
<evidence type="ECO:0000259" key="3">
    <source>
        <dbReference type="PROSITE" id="PS50110"/>
    </source>
</evidence>
<evidence type="ECO:0000259" key="4">
    <source>
        <dbReference type="PROSITE" id="PS50930"/>
    </source>
</evidence>
<dbReference type="RefSeq" id="WP_092408696.1">
    <property type="nucleotide sequence ID" value="NZ_FOVF01000019.1"/>
</dbReference>
<dbReference type="PROSITE" id="PS50930">
    <property type="entry name" value="HTH_LYTTR"/>
    <property type="match status" value="1"/>
</dbReference>
<feature type="modified residue" description="4-aspartylphosphate" evidence="2">
    <location>
        <position position="55"/>
    </location>
</feature>
<dbReference type="GO" id="GO:0000156">
    <property type="term" value="F:phosphorelay response regulator activity"/>
    <property type="evidence" value="ECO:0007669"/>
    <property type="project" value="InterPro"/>
</dbReference>